<evidence type="ECO:0000259" key="8">
    <source>
        <dbReference type="PROSITE" id="PS50249"/>
    </source>
</evidence>
<dbReference type="SUPFAM" id="SSF102712">
    <property type="entry name" value="JAB1/MPN domain"/>
    <property type="match status" value="1"/>
</dbReference>
<dbReference type="InterPro" id="IPR025657">
    <property type="entry name" value="RadC_JAB"/>
</dbReference>
<dbReference type="GO" id="GO:0006508">
    <property type="term" value="P:proteolysis"/>
    <property type="evidence" value="ECO:0007669"/>
    <property type="project" value="UniProtKB-KW"/>
</dbReference>
<dbReference type="NCBIfam" id="TIGR00608">
    <property type="entry name" value="radc"/>
    <property type="match status" value="1"/>
</dbReference>
<dbReference type="Pfam" id="PF20582">
    <property type="entry name" value="UPF0758_N"/>
    <property type="match status" value="1"/>
</dbReference>
<evidence type="ECO:0000313" key="9">
    <source>
        <dbReference type="EMBL" id="MBB5695602.1"/>
    </source>
</evidence>
<dbReference type="InterPro" id="IPR046778">
    <property type="entry name" value="UPF0758_N"/>
</dbReference>
<accession>A0A840YKU9</accession>
<evidence type="ECO:0000256" key="2">
    <source>
        <dbReference type="ARBA" id="ARBA00022723"/>
    </source>
</evidence>
<evidence type="ECO:0000256" key="7">
    <source>
        <dbReference type="SAM" id="MobiDB-lite"/>
    </source>
</evidence>
<keyword evidence="10" id="KW-1185">Reference proteome</keyword>
<dbReference type="InterPro" id="IPR010994">
    <property type="entry name" value="RuvA_2-like"/>
</dbReference>
<sequence>MWLERIFGRKGSARSAAPPGMGYPVAAAPASRPGFAEAMGLDELPRPRNLLRSGEAGASTGGRRARAAEPEADDLPFASTGPQGHRGRMREKLLERGPDALADYELLEMLLFFAFKKGDTKPLAKTLINRYGSFAAVLTAPQADLLATRGLGEHSVSALKLVQAAALRLAKAEAMEQPVLNNWDRLLAYLNAAISREKIEQFRILFLDSKNRLIADEAQAKGTVNHTPVYPREVIKRALELHATALILVHNHPSGDPTPSRADIEMTAEIKKAGAIFSVVVHDHLIIGNGRHLSFRREGLL</sequence>
<feature type="compositionally biased region" description="Low complexity" evidence="7">
    <location>
        <begin position="52"/>
        <end position="62"/>
    </location>
</feature>
<dbReference type="PANTHER" id="PTHR30471">
    <property type="entry name" value="DNA REPAIR PROTEIN RADC"/>
    <property type="match status" value="1"/>
</dbReference>
<gene>
    <name evidence="9" type="ORF">FHS87_003663</name>
</gene>
<keyword evidence="5" id="KW-0482">Metalloprotease</keyword>
<dbReference type="GO" id="GO:0008237">
    <property type="term" value="F:metallopeptidase activity"/>
    <property type="evidence" value="ECO:0007669"/>
    <property type="project" value="UniProtKB-KW"/>
</dbReference>
<keyword evidence="2" id="KW-0479">Metal-binding</keyword>
<dbReference type="GO" id="GO:0046872">
    <property type="term" value="F:metal ion binding"/>
    <property type="evidence" value="ECO:0007669"/>
    <property type="project" value="UniProtKB-KW"/>
</dbReference>
<organism evidence="9 10">
    <name type="scientific">Muricoccus pecuniae</name>
    <dbReference type="NCBI Taxonomy" id="693023"/>
    <lineage>
        <taxon>Bacteria</taxon>
        <taxon>Pseudomonadati</taxon>
        <taxon>Pseudomonadota</taxon>
        <taxon>Alphaproteobacteria</taxon>
        <taxon>Acetobacterales</taxon>
        <taxon>Roseomonadaceae</taxon>
        <taxon>Muricoccus</taxon>
    </lineage>
</organism>
<dbReference type="EMBL" id="JACIJD010000020">
    <property type="protein sequence ID" value="MBB5695602.1"/>
    <property type="molecule type" value="Genomic_DNA"/>
</dbReference>
<dbReference type="Proteomes" id="UP000580654">
    <property type="component" value="Unassembled WGS sequence"/>
</dbReference>
<evidence type="ECO:0000256" key="3">
    <source>
        <dbReference type="ARBA" id="ARBA00022801"/>
    </source>
</evidence>
<evidence type="ECO:0000313" key="10">
    <source>
        <dbReference type="Proteomes" id="UP000580654"/>
    </source>
</evidence>
<dbReference type="InterPro" id="IPR001405">
    <property type="entry name" value="UPF0758"/>
</dbReference>
<feature type="region of interest" description="Disordered" evidence="7">
    <location>
        <begin position="46"/>
        <end position="88"/>
    </location>
</feature>
<proteinExistence type="inferred from homology"/>
<evidence type="ECO:0000256" key="6">
    <source>
        <dbReference type="RuleBase" id="RU003797"/>
    </source>
</evidence>
<comment type="similarity">
    <text evidence="6">Belongs to the UPF0758 family.</text>
</comment>
<dbReference type="SUPFAM" id="SSF47781">
    <property type="entry name" value="RuvA domain 2-like"/>
    <property type="match status" value="1"/>
</dbReference>
<dbReference type="PROSITE" id="PS01302">
    <property type="entry name" value="UPF0758"/>
    <property type="match status" value="1"/>
</dbReference>
<keyword evidence="3" id="KW-0378">Hydrolase</keyword>
<dbReference type="NCBIfam" id="NF000642">
    <property type="entry name" value="PRK00024.1"/>
    <property type="match status" value="1"/>
</dbReference>
<dbReference type="CDD" id="cd08071">
    <property type="entry name" value="MPN_DUF2466"/>
    <property type="match status" value="1"/>
</dbReference>
<feature type="domain" description="MPN" evidence="8">
    <location>
        <begin position="179"/>
        <end position="301"/>
    </location>
</feature>
<keyword evidence="4" id="KW-0862">Zinc</keyword>
<dbReference type="Gene3D" id="3.40.140.10">
    <property type="entry name" value="Cytidine Deaminase, domain 2"/>
    <property type="match status" value="1"/>
</dbReference>
<keyword evidence="1" id="KW-0645">Protease</keyword>
<evidence type="ECO:0000256" key="5">
    <source>
        <dbReference type="ARBA" id="ARBA00023049"/>
    </source>
</evidence>
<dbReference type="InterPro" id="IPR020891">
    <property type="entry name" value="UPF0758_CS"/>
</dbReference>
<evidence type="ECO:0000256" key="1">
    <source>
        <dbReference type="ARBA" id="ARBA00022670"/>
    </source>
</evidence>
<dbReference type="PANTHER" id="PTHR30471:SF3">
    <property type="entry name" value="UPF0758 PROTEIN YEES-RELATED"/>
    <property type="match status" value="1"/>
</dbReference>
<comment type="caution">
    <text evidence="9">The sequence shown here is derived from an EMBL/GenBank/DDBJ whole genome shotgun (WGS) entry which is preliminary data.</text>
</comment>
<dbReference type="PROSITE" id="PS50249">
    <property type="entry name" value="MPN"/>
    <property type="match status" value="1"/>
</dbReference>
<dbReference type="RefSeq" id="WP_246418513.1">
    <property type="nucleotide sequence ID" value="NZ_JACIJD010000020.1"/>
</dbReference>
<name>A0A840YKU9_9PROT</name>
<dbReference type="Pfam" id="PF04002">
    <property type="entry name" value="RadC"/>
    <property type="match status" value="1"/>
</dbReference>
<protein>
    <submittedName>
        <fullName evidence="9">DNA repair protein RadC</fullName>
    </submittedName>
</protein>
<dbReference type="AlphaFoldDB" id="A0A840YKU9"/>
<dbReference type="InterPro" id="IPR037518">
    <property type="entry name" value="MPN"/>
</dbReference>
<reference evidence="9 10" key="1">
    <citation type="submission" date="2020-08" db="EMBL/GenBank/DDBJ databases">
        <title>Genomic Encyclopedia of Type Strains, Phase IV (KMG-IV): sequencing the most valuable type-strain genomes for metagenomic binning, comparative biology and taxonomic classification.</title>
        <authorList>
            <person name="Goeker M."/>
        </authorList>
    </citation>
    <scope>NUCLEOTIDE SEQUENCE [LARGE SCALE GENOMIC DNA]</scope>
    <source>
        <strain evidence="9 10">DSM 25622</strain>
    </source>
</reference>
<evidence type="ECO:0000256" key="4">
    <source>
        <dbReference type="ARBA" id="ARBA00022833"/>
    </source>
</evidence>